<dbReference type="EMBL" id="MN739338">
    <property type="protein sequence ID" value="QHS99295.1"/>
    <property type="molecule type" value="Genomic_DNA"/>
</dbReference>
<dbReference type="AlphaFoldDB" id="A0A6C0C3M1"/>
<name>A0A6C0C3M1_9ZZZZ</name>
<protein>
    <submittedName>
        <fullName evidence="1">Uncharacterized protein</fullName>
    </submittedName>
</protein>
<evidence type="ECO:0000313" key="1">
    <source>
        <dbReference type="EMBL" id="QHS99295.1"/>
    </source>
</evidence>
<proteinExistence type="predicted"/>
<organism evidence="1">
    <name type="scientific">viral metagenome</name>
    <dbReference type="NCBI Taxonomy" id="1070528"/>
    <lineage>
        <taxon>unclassified sequences</taxon>
        <taxon>metagenomes</taxon>
        <taxon>organismal metagenomes</taxon>
    </lineage>
</organism>
<reference evidence="1" key="1">
    <citation type="journal article" date="2020" name="Nature">
        <title>Giant virus diversity and host interactions through global metagenomics.</title>
        <authorList>
            <person name="Schulz F."/>
            <person name="Roux S."/>
            <person name="Paez-Espino D."/>
            <person name="Jungbluth S."/>
            <person name="Walsh D.A."/>
            <person name="Denef V.J."/>
            <person name="McMahon K.D."/>
            <person name="Konstantinidis K.T."/>
            <person name="Eloe-Fadrosh E.A."/>
            <person name="Kyrpides N.C."/>
            <person name="Woyke T."/>
        </authorList>
    </citation>
    <scope>NUCLEOTIDE SEQUENCE</scope>
    <source>
        <strain evidence="1">GVMAG-M-3300020185-33</strain>
    </source>
</reference>
<accession>A0A6C0C3M1</accession>
<sequence length="63" mass="6800">MRDGTWSEMLVTAFFAGAGAMSANLLGNMTCRDRYGNLEWRDLALITAVGSSIGIRYVKIIGG</sequence>